<name>A0A2K5ATP4_CAEEL</name>
<keyword evidence="1" id="KW-0812">Transmembrane</keyword>
<accession>A0A2K5ATP4</accession>
<gene>
    <name evidence="3" type="ORF">CELE_Y95D11A.5</name>
    <name evidence="3 5" type="ORF">Y95D11A.5</name>
</gene>
<evidence type="ECO:0000256" key="2">
    <source>
        <dbReference type="SAM" id="SignalP"/>
    </source>
</evidence>
<keyword evidence="1" id="KW-1133">Transmembrane helix</keyword>
<reference evidence="3 4" key="1">
    <citation type="journal article" date="1998" name="Science">
        <title>Genome sequence of the nematode C. elegans: a platform for investigating biology.</title>
        <authorList>
            <consortium name="The C. elegans sequencing consortium"/>
            <person name="Sulson J.E."/>
            <person name="Waterston R."/>
        </authorList>
    </citation>
    <scope>NUCLEOTIDE SEQUENCE [LARGE SCALE GENOMIC DNA]</scope>
    <source>
        <strain evidence="3 4">Bristol N2</strain>
    </source>
</reference>
<keyword evidence="2" id="KW-0732">Signal</keyword>
<keyword evidence="4" id="KW-1185">Reference proteome</keyword>
<evidence type="ECO:0000313" key="3">
    <source>
        <dbReference type="EMBL" id="SPC47144.1"/>
    </source>
</evidence>
<evidence type="ECO:0000256" key="1">
    <source>
        <dbReference type="SAM" id="Phobius"/>
    </source>
</evidence>
<dbReference type="AlphaFoldDB" id="A0A2K5ATP4"/>
<dbReference type="WormBase" id="Y95D11A.5">
    <property type="protein sequence ID" value="CE52598"/>
    <property type="gene ID" value="WBGene00284854"/>
</dbReference>
<organism evidence="3 4">
    <name type="scientific">Caenorhabditis elegans</name>
    <dbReference type="NCBI Taxonomy" id="6239"/>
    <lineage>
        <taxon>Eukaryota</taxon>
        <taxon>Metazoa</taxon>
        <taxon>Ecdysozoa</taxon>
        <taxon>Nematoda</taxon>
        <taxon>Chromadorea</taxon>
        <taxon>Rhabditida</taxon>
        <taxon>Rhabditina</taxon>
        <taxon>Rhabditomorpha</taxon>
        <taxon>Rhabditoidea</taxon>
        <taxon>Rhabditidae</taxon>
        <taxon>Peloderinae</taxon>
        <taxon>Caenorhabditis</taxon>
    </lineage>
</organism>
<proteinExistence type="predicted"/>
<feature type="transmembrane region" description="Helical" evidence="1">
    <location>
        <begin position="192"/>
        <end position="215"/>
    </location>
</feature>
<protein>
    <submittedName>
        <fullName evidence="3">Uncharacterized protein</fullName>
    </submittedName>
</protein>
<dbReference type="EMBL" id="BX284601">
    <property type="protein sequence ID" value="SPC47144.1"/>
    <property type="molecule type" value="Genomic_DNA"/>
</dbReference>
<evidence type="ECO:0000313" key="5">
    <source>
        <dbReference type="WormBase" id="Y95D11A.5"/>
    </source>
</evidence>
<feature type="chain" id="PRO_5014419074" evidence="2">
    <location>
        <begin position="16"/>
        <end position="218"/>
    </location>
</feature>
<dbReference type="AGR" id="WB:WBGene00284854"/>
<evidence type="ECO:0000313" key="4">
    <source>
        <dbReference type="Proteomes" id="UP000001940"/>
    </source>
</evidence>
<sequence length="218" mass="24214">MYWVTPFIVFNLLQSMEFCMRMVPPDDVSITTEGPTIVTEATTEPVVEATTEPVVEATTEPVTTETVTVTETDSTTAAAEDCSMCDIDAITLKTVEGDKYPLTFSQPTTPTGEDCIEQNLFCGPPVGMTCPDVTVYGVLSICKHVWHRWILEKWHCGGFLKNVPQCHFSKIRRNAIFQKSAAMPFFKNPPKLVLFGATSVLFGAPLVLNWGYLVLYRC</sequence>
<dbReference type="Proteomes" id="UP000001940">
    <property type="component" value="Chromosome I"/>
</dbReference>
<dbReference type="InParanoid" id="A0A2K5ATP4"/>
<keyword evidence="1" id="KW-0472">Membrane</keyword>
<feature type="signal peptide" evidence="2">
    <location>
        <begin position="1"/>
        <end position="15"/>
    </location>
</feature>
<dbReference type="PANTHER" id="PTHR36517:SF1">
    <property type="entry name" value="C6 DOMAIN-CONTAINING PROTEIN-RELATED"/>
    <property type="match status" value="1"/>
</dbReference>
<dbReference type="PANTHER" id="PTHR36517">
    <property type="entry name" value="PROTEIN CBG25732"/>
    <property type="match status" value="1"/>
</dbReference>